<dbReference type="CDD" id="cd15482">
    <property type="entry name" value="Sialidase_non-viral"/>
    <property type="match status" value="2"/>
</dbReference>
<dbReference type="SUPFAM" id="SSF110296">
    <property type="entry name" value="Oligoxyloglucan reducing end-specific cellobiohydrolase"/>
    <property type="match status" value="1"/>
</dbReference>
<dbReference type="Proteomes" id="UP001162741">
    <property type="component" value="Chromosome"/>
</dbReference>
<dbReference type="InterPro" id="IPR015943">
    <property type="entry name" value="WD40/YVTN_repeat-like_dom_sf"/>
</dbReference>
<keyword evidence="3" id="KW-1185">Reference proteome</keyword>
<feature type="signal peptide" evidence="1">
    <location>
        <begin position="1"/>
        <end position="20"/>
    </location>
</feature>
<evidence type="ECO:0000313" key="3">
    <source>
        <dbReference type="Proteomes" id="UP001162741"/>
    </source>
</evidence>
<protein>
    <recommendedName>
        <fullName evidence="4">Sortilin N-terminal domain-containing protein</fullName>
    </recommendedName>
</protein>
<dbReference type="EMBL" id="CP107006">
    <property type="protein sequence ID" value="UYQ95010.1"/>
    <property type="molecule type" value="Genomic_DNA"/>
</dbReference>
<feature type="chain" id="PRO_5046840604" description="Sortilin N-terminal domain-containing protein" evidence="1">
    <location>
        <begin position="21"/>
        <end position="702"/>
    </location>
</feature>
<evidence type="ECO:0000313" key="2">
    <source>
        <dbReference type="EMBL" id="UYQ95010.1"/>
    </source>
</evidence>
<dbReference type="InterPro" id="IPR013211">
    <property type="entry name" value="LVIVD"/>
</dbReference>
<organism evidence="2 3">
    <name type="scientific">Chitinophaga horti</name>
    <dbReference type="NCBI Taxonomy" id="2920382"/>
    <lineage>
        <taxon>Bacteria</taxon>
        <taxon>Pseudomonadati</taxon>
        <taxon>Bacteroidota</taxon>
        <taxon>Chitinophagia</taxon>
        <taxon>Chitinophagales</taxon>
        <taxon>Chitinophagaceae</taxon>
        <taxon>Chitinophaga</taxon>
    </lineage>
</organism>
<name>A0ABY6J5R2_9BACT</name>
<reference evidence="2" key="1">
    <citation type="submission" date="2022-10" db="EMBL/GenBank/DDBJ databases">
        <title>Chitinophaga sp. nov., isolated from soil.</title>
        <authorList>
            <person name="Jeon C.O."/>
        </authorList>
    </citation>
    <scope>NUCLEOTIDE SEQUENCE</scope>
    <source>
        <strain evidence="2">R8</strain>
    </source>
</reference>
<accession>A0ABY6J5R2</accession>
<keyword evidence="1" id="KW-0732">Signal</keyword>
<evidence type="ECO:0008006" key="4">
    <source>
        <dbReference type="Google" id="ProtNLM"/>
    </source>
</evidence>
<proteinExistence type="predicted"/>
<dbReference type="RefSeq" id="WP_264282817.1">
    <property type="nucleotide sequence ID" value="NZ_CP107006.1"/>
</dbReference>
<dbReference type="Gene3D" id="2.130.10.10">
    <property type="entry name" value="YVTN repeat-like/Quinoprotein amine dehydrogenase"/>
    <property type="match status" value="3"/>
</dbReference>
<dbReference type="InterPro" id="IPR011048">
    <property type="entry name" value="Haem_d1_sf"/>
</dbReference>
<dbReference type="SUPFAM" id="SSF51004">
    <property type="entry name" value="C-terminal (heme d1) domain of cytochrome cd1-nitrite reductase"/>
    <property type="match status" value="1"/>
</dbReference>
<evidence type="ECO:0000256" key="1">
    <source>
        <dbReference type="SAM" id="SignalP"/>
    </source>
</evidence>
<dbReference type="Pfam" id="PF08309">
    <property type="entry name" value="LVIVD"/>
    <property type="match status" value="2"/>
</dbReference>
<gene>
    <name evidence="2" type="ORF">MKQ68_07870</name>
</gene>
<sequence>MRRCWLLILLSFTAFSTVTAQSGEDSLRTYFSKWSVTQLAEGGRIDAIRQLDKEAVLCAARGPNKGKLFISEDKGLSWRFLAQPVTADITCIAETGRRNEFYILTGTAEVWGTTDGGKTWTHLKTLLPHNRNRQQYAASYAIMYTHQGTLLVTDTDSEGGHIYRSADKGKTWQDIGAISHNSLYRLERTGNGIVVNGWQGAVYKSIDDGITWNKMQQLTDTALFATEYMGMSVVLQADQSGKIFRSRNLGYEWDSVAHLTGSADDFVNIGYGAAYYSTYTEKKEVYLTTDYGKTWRSLGKIPTVENDWLDHGVRLETADSIITLSGTHKGFMLRTAFHKSSLARDLDQWNNNQTHIAPSKRTDIPQEAIAGQLVDVEALNEPEDILVHRNFAYIPCRDGNNVAIIDVRNPVKPLLAFNLKDPDILDAFSVAIENDHLFVLSMTNAMVSVYRISDPRKPKKVAAIKVGGEGSYLQMYRSNYTRLRKIVVQDGYAYVTHSSESKVYILDVKRPAAPVIVSSFHTGDGAFAALVHQNTLYLAGYGPGSSLITVDIRDKKNPVITDRIYDPVKLKGTCALAKRGEYLYVTAYNAETVWSFSIQDPLHPKVVQMLSDTDMRGPGRIAFYKDRGFVLNSVNNSVAVIHTDDGGRMKIETFLQHPLLKRVYGIAVVDHWVMLAGREAKSFIVVDIDKLGRWLEARSRRE</sequence>